<evidence type="ECO:0000256" key="3">
    <source>
        <dbReference type="ARBA" id="ARBA00022448"/>
    </source>
</evidence>
<dbReference type="GO" id="GO:0016020">
    <property type="term" value="C:membrane"/>
    <property type="evidence" value="ECO:0007669"/>
    <property type="project" value="UniProtKB-SubCell"/>
</dbReference>
<keyword evidence="11" id="KW-1185">Reference proteome</keyword>
<evidence type="ECO:0000313" key="11">
    <source>
        <dbReference type="Proteomes" id="UP000037510"/>
    </source>
</evidence>
<protein>
    <submittedName>
        <fullName evidence="10">Transporter</fullName>
    </submittedName>
</protein>
<evidence type="ECO:0000256" key="2">
    <source>
        <dbReference type="ARBA" id="ARBA00006459"/>
    </source>
</evidence>
<keyword evidence="4 9" id="KW-0812">Transmembrane</keyword>
<feature type="transmembrane region" description="Helical" evidence="9">
    <location>
        <begin position="65"/>
        <end position="85"/>
    </location>
</feature>
<dbReference type="EMBL" id="JTDY01000037">
    <property type="protein sequence ID" value="KOB79265.1"/>
    <property type="molecule type" value="Genomic_DNA"/>
</dbReference>
<feature type="non-terminal residue" evidence="10">
    <location>
        <position position="136"/>
    </location>
</feature>
<comment type="subcellular location">
    <subcellularLocation>
        <location evidence="1">Membrane</location>
        <topology evidence="1">Multi-pass membrane protein</topology>
    </subcellularLocation>
</comment>
<dbReference type="Proteomes" id="UP000037510">
    <property type="component" value="Unassembled WGS sequence"/>
</dbReference>
<keyword evidence="7 9" id="KW-0472">Membrane</keyword>
<keyword evidence="5" id="KW-0769">Symport</keyword>
<feature type="transmembrane region" description="Helical" evidence="9">
    <location>
        <begin position="24"/>
        <end position="45"/>
    </location>
</feature>
<evidence type="ECO:0000256" key="7">
    <source>
        <dbReference type="ARBA" id="ARBA00023136"/>
    </source>
</evidence>
<evidence type="ECO:0000256" key="4">
    <source>
        <dbReference type="ARBA" id="ARBA00022692"/>
    </source>
</evidence>
<sequence length="136" mass="15611">MADTFSSTFYNFEIFSKITENARVFEFVLCEITIGMGYMFMDCFIRQYTRKMDSLKLLNPLLKGITYCMLLQTALWAVLHAVYVADSLNFLISSLNDVPIWSLCRISFNVTCVPLKDIKLRCQSNGITDFDTTSAH</sequence>
<dbReference type="Pfam" id="PF00209">
    <property type="entry name" value="SNF"/>
    <property type="match status" value="1"/>
</dbReference>
<dbReference type="AlphaFoldDB" id="A0A0L7LUZ5"/>
<accession>A0A0L7LUZ5</accession>
<gene>
    <name evidence="10" type="ORF">OBRU01_00826</name>
</gene>
<keyword evidence="3" id="KW-0813">Transport</keyword>
<organism evidence="10 11">
    <name type="scientific">Operophtera brumata</name>
    <name type="common">Winter moth</name>
    <name type="synonym">Phalaena brumata</name>
    <dbReference type="NCBI Taxonomy" id="104452"/>
    <lineage>
        <taxon>Eukaryota</taxon>
        <taxon>Metazoa</taxon>
        <taxon>Ecdysozoa</taxon>
        <taxon>Arthropoda</taxon>
        <taxon>Hexapoda</taxon>
        <taxon>Insecta</taxon>
        <taxon>Pterygota</taxon>
        <taxon>Neoptera</taxon>
        <taxon>Endopterygota</taxon>
        <taxon>Lepidoptera</taxon>
        <taxon>Glossata</taxon>
        <taxon>Ditrysia</taxon>
        <taxon>Geometroidea</taxon>
        <taxon>Geometridae</taxon>
        <taxon>Larentiinae</taxon>
        <taxon>Operophtera</taxon>
    </lineage>
</organism>
<comment type="similarity">
    <text evidence="2">Belongs to the sodium:neurotransmitter symporter (SNF) (TC 2.A.22) family.</text>
</comment>
<name>A0A0L7LUZ5_OPEBR</name>
<evidence type="ECO:0000256" key="5">
    <source>
        <dbReference type="ARBA" id="ARBA00022847"/>
    </source>
</evidence>
<dbReference type="GO" id="GO:0015293">
    <property type="term" value="F:symporter activity"/>
    <property type="evidence" value="ECO:0007669"/>
    <property type="project" value="UniProtKB-KW"/>
</dbReference>
<dbReference type="InterPro" id="IPR000175">
    <property type="entry name" value="Na/ntran_symport"/>
</dbReference>
<dbReference type="SUPFAM" id="SSF161070">
    <property type="entry name" value="SNF-like"/>
    <property type="match status" value="1"/>
</dbReference>
<dbReference type="InterPro" id="IPR037272">
    <property type="entry name" value="SNS_sf"/>
</dbReference>
<evidence type="ECO:0000313" key="10">
    <source>
        <dbReference type="EMBL" id="KOB79265.1"/>
    </source>
</evidence>
<keyword evidence="8" id="KW-1015">Disulfide bond</keyword>
<evidence type="ECO:0000256" key="9">
    <source>
        <dbReference type="SAM" id="Phobius"/>
    </source>
</evidence>
<evidence type="ECO:0000256" key="6">
    <source>
        <dbReference type="ARBA" id="ARBA00022989"/>
    </source>
</evidence>
<evidence type="ECO:0000256" key="8">
    <source>
        <dbReference type="PIRSR" id="PIRSR600175-2"/>
    </source>
</evidence>
<keyword evidence="6 9" id="KW-1133">Transmembrane helix</keyword>
<evidence type="ECO:0000256" key="1">
    <source>
        <dbReference type="ARBA" id="ARBA00004141"/>
    </source>
</evidence>
<reference evidence="10 11" key="1">
    <citation type="journal article" date="2015" name="Genome Biol. Evol.">
        <title>The genome of winter moth (Operophtera brumata) provides a genomic perspective on sexual dimorphism and phenology.</title>
        <authorList>
            <person name="Derks M.F."/>
            <person name="Smit S."/>
            <person name="Salis L."/>
            <person name="Schijlen E."/>
            <person name="Bossers A."/>
            <person name="Mateman C."/>
            <person name="Pijl A.S."/>
            <person name="de Ridder D."/>
            <person name="Groenen M.A."/>
            <person name="Visser M.E."/>
            <person name="Megens H.J."/>
        </authorList>
    </citation>
    <scope>NUCLEOTIDE SEQUENCE [LARGE SCALE GENOMIC DNA]</scope>
    <source>
        <strain evidence="10">WM2013NL</strain>
        <tissue evidence="10">Head and thorax</tissue>
    </source>
</reference>
<proteinExistence type="inferred from homology"/>
<feature type="disulfide bond" evidence="8">
    <location>
        <begin position="104"/>
        <end position="112"/>
    </location>
</feature>
<comment type="caution">
    <text evidence="10">The sequence shown here is derived from an EMBL/GenBank/DDBJ whole genome shotgun (WGS) entry which is preliminary data.</text>
</comment>